<proteinExistence type="predicted"/>
<name>A0A4D4N5W7_STRAX</name>
<evidence type="ECO:0000313" key="4">
    <source>
        <dbReference type="EMBL" id="GDY79860.1"/>
    </source>
</evidence>
<dbReference type="PANTHER" id="PTHR35569">
    <property type="entry name" value="CYANAMIDE HYDRATASE DDI2-RELATED"/>
    <property type="match status" value="1"/>
</dbReference>
<comment type="caution">
    <text evidence="4">The sequence shown here is derived from an EMBL/GenBank/DDBJ whole genome shotgun (WGS) entry which is preliminary data.</text>
</comment>
<dbReference type="Proteomes" id="UP000299211">
    <property type="component" value="Unassembled WGS sequence"/>
</dbReference>
<organism evidence="4 5">
    <name type="scientific">Streptomyces avermitilis</name>
    <dbReference type="NCBI Taxonomy" id="33903"/>
    <lineage>
        <taxon>Bacteria</taxon>
        <taxon>Bacillati</taxon>
        <taxon>Actinomycetota</taxon>
        <taxon>Actinomycetes</taxon>
        <taxon>Kitasatosporales</taxon>
        <taxon>Streptomycetaceae</taxon>
        <taxon>Streptomyces</taxon>
    </lineage>
</organism>
<dbReference type="RefSeq" id="WP_010981950.1">
    <property type="nucleotide sequence ID" value="NZ_BAABTN010000031.1"/>
</dbReference>
<dbReference type="PANTHER" id="PTHR35569:SF1">
    <property type="entry name" value="CYANAMIDE HYDRATASE DDI2-RELATED"/>
    <property type="match status" value="1"/>
</dbReference>
<dbReference type="Pfam" id="PF12680">
    <property type="entry name" value="SnoaL_2"/>
    <property type="match status" value="1"/>
</dbReference>
<protein>
    <recommendedName>
        <fullName evidence="7">SgcJ/EcaC family oxidoreductase</fullName>
    </recommendedName>
</protein>
<dbReference type="SUPFAM" id="SSF54427">
    <property type="entry name" value="NTF2-like"/>
    <property type="match status" value="1"/>
</dbReference>
<sequence length="349" mass="38011">MTTAADLSVFEQLDLPDTSLTRDTFAFAAQATPAFIHDHCVRSYVFARAHAQNQGLRAGTDYDDELLFVSCVLHDLGLSEEGSNGDQRFEVDGADIAAAFLRERGVEEERIAVAWDAIALHTSEGIASRKGTEVALAHLGIATDILGIQRESLPAGLADEVHALLPRQDLAHGFSDLIITQAVAKPHKASPTNFIGDLLRRHLPYGAYPNWYDLIDAAGWGDKPVGVTARRRAETPQQVGTLFMEYLEAGDVEGLVSLYEPNAHFVPTPGTHLVGTDAIREAMRQMVDSGARLKLEQREIRQVDDIALVSNNAILTGIGPEPVVSTTTEILRRQPDGGWVHAVDDPFFS</sequence>
<dbReference type="Gene3D" id="1.10.3210.10">
    <property type="entry name" value="Hypothetical protein af1432"/>
    <property type="match status" value="1"/>
</dbReference>
<dbReference type="InterPro" id="IPR037401">
    <property type="entry name" value="SnoaL-like"/>
</dbReference>
<dbReference type="Gene3D" id="3.10.450.50">
    <property type="match status" value="1"/>
</dbReference>
<feature type="domain" description="SnoaL-like" evidence="2">
    <location>
        <begin position="243"/>
        <end position="340"/>
    </location>
</feature>
<dbReference type="AlphaFoldDB" id="A0A4D4N5W7"/>
<evidence type="ECO:0000313" key="6">
    <source>
        <dbReference type="Proteomes" id="UP000302139"/>
    </source>
</evidence>
<dbReference type="OMA" id="WYDLIDA"/>
<reference evidence="4 5" key="1">
    <citation type="submission" date="2019-04" db="EMBL/GenBank/DDBJ databases">
        <title>Draft genome sequences of Streptomyces avermitilis ATCC 31267.</title>
        <authorList>
            <person name="Komaki H."/>
            <person name="Tamura T."/>
            <person name="Hosoyama A."/>
        </authorList>
    </citation>
    <scope>NUCLEOTIDE SEQUENCE [LARGE SCALE GENOMIC DNA]</scope>
    <source>
        <strain evidence="4 5">ATCC 31267</strain>
    </source>
</reference>
<evidence type="ECO:0000259" key="1">
    <source>
        <dbReference type="Pfam" id="PF01966"/>
    </source>
</evidence>
<reference evidence="3 6" key="2">
    <citation type="submission" date="2019-04" db="EMBL/GenBank/DDBJ databases">
        <title>Draft genome sequences of Streptomyces avermitilis NBRC 14893.</title>
        <authorList>
            <person name="Komaki H."/>
            <person name="Tamura T."/>
            <person name="Hosoyama A."/>
        </authorList>
    </citation>
    <scope>NUCLEOTIDE SEQUENCE [LARGE SCALE GENOMIC DNA]</scope>
    <source>
        <strain evidence="3 6">NBRC 14893</strain>
    </source>
</reference>
<dbReference type="Proteomes" id="UP000302139">
    <property type="component" value="Unassembled WGS sequence"/>
</dbReference>
<dbReference type="CDD" id="cd00077">
    <property type="entry name" value="HDc"/>
    <property type="match status" value="1"/>
</dbReference>
<dbReference type="InterPro" id="IPR006674">
    <property type="entry name" value="HD_domain"/>
</dbReference>
<dbReference type="InterPro" id="IPR003607">
    <property type="entry name" value="HD/PDEase_dom"/>
</dbReference>
<dbReference type="SUPFAM" id="SSF109604">
    <property type="entry name" value="HD-domain/PDEase-like"/>
    <property type="match status" value="1"/>
</dbReference>
<dbReference type="Pfam" id="PF01966">
    <property type="entry name" value="HD"/>
    <property type="match status" value="1"/>
</dbReference>
<dbReference type="GeneID" id="41537660"/>
<gene>
    <name evidence="3" type="ORF">SAV14893_089990</name>
    <name evidence="4" type="ORF">SAV31267_093450</name>
</gene>
<dbReference type="STRING" id="33903.AQJ43_35450"/>
<evidence type="ECO:0000313" key="5">
    <source>
        <dbReference type="Proteomes" id="UP000299211"/>
    </source>
</evidence>
<dbReference type="EMBL" id="BJHY01000002">
    <property type="protein sequence ID" value="GDY79860.1"/>
    <property type="molecule type" value="Genomic_DNA"/>
</dbReference>
<feature type="domain" description="HD" evidence="1">
    <location>
        <begin position="38"/>
        <end position="128"/>
    </location>
</feature>
<dbReference type="InterPro" id="IPR032710">
    <property type="entry name" value="NTF2-like_dom_sf"/>
</dbReference>
<evidence type="ECO:0000313" key="3">
    <source>
        <dbReference type="EMBL" id="GDY69606.1"/>
    </source>
</evidence>
<evidence type="ECO:0008006" key="7">
    <source>
        <dbReference type="Google" id="ProtNLM"/>
    </source>
</evidence>
<accession>A0A4D4N5W7</accession>
<dbReference type="SMR" id="A0A4D4N5W7"/>
<dbReference type="EMBL" id="BJHX01000002">
    <property type="protein sequence ID" value="GDY69606.1"/>
    <property type="molecule type" value="Genomic_DNA"/>
</dbReference>
<evidence type="ECO:0000259" key="2">
    <source>
        <dbReference type="Pfam" id="PF12680"/>
    </source>
</evidence>